<protein>
    <recommendedName>
        <fullName evidence="3">DUF2283 domain-containing protein</fullName>
    </recommendedName>
</protein>
<name>A0A2W4Z7L3_9CYAN</name>
<reference evidence="1 2" key="2">
    <citation type="submission" date="2018-06" db="EMBL/GenBank/DDBJ databases">
        <title>Metagenomic assembly of (sub)arctic Cyanobacteria and their associated microbiome from non-axenic cultures.</title>
        <authorList>
            <person name="Baurain D."/>
        </authorList>
    </citation>
    <scope>NUCLEOTIDE SEQUENCE [LARGE SCALE GENOMIC DNA]</scope>
    <source>
        <strain evidence="1">ULC027bin1</strain>
    </source>
</reference>
<dbReference type="PANTHER" id="PTHR37029:SF1">
    <property type="entry name" value="SSR1768 PROTEIN"/>
    <property type="match status" value="1"/>
</dbReference>
<dbReference type="EMBL" id="QBMP01000179">
    <property type="protein sequence ID" value="PZO50918.1"/>
    <property type="molecule type" value="Genomic_DNA"/>
</dbReference>
<dbReference type="AlphaFoldDB" id="A0A2W4Z7L3"/>
<gene>
    <name evidence="1" type="ORF">DCF15_15380</name>
</gene>
<organism evidence="1 2">
    <name type="scientific">Phormidesmis priestleyi</name>
    <dbReference type="NCBI Taxonomy" id="268141"/>
    <lineage>
        <taxon>Bacteria</taxon>
        <taxon>Bacillati</taxon>
        <taxon>Cyanobacteriota</taxon>
        <taxon>Cyanophyceae</taxon>
        <taxon>Leptolyngbyales</taxon>
        <taxon>Leptolyngbyaceae</taxon>
        <taxon>Phormidesmis</taxon>
    </lineage>
</organism>
<dbReference type="Proteomes" id="UP000249794">
    <property type="component" value="Unassembled WGS sequence"/>
</dbReference>
<sequence>MKVVYDPDKDILQVSFSAASIEETAQLAPGLILDYDEDGNVIGFELRQASKKVDKPREITYLVGEANLAKPPLKGNQYL</sequence>
<dbReference type="PANTHER" id="PTHR37029">
    <property type="entry name" value="SSR1768 PROTEIN"/>
    <property type="match status" value="1"/>
</dbReference>
<accession>A0A2W4Z7L3</accession>
<evidence type="ECO:0000313" key="2">
    <source>
        <dbReference type="Proteomes" id="UP000249794"/>
    </source>
</evidence>
<dbReference type="Pfam" id="PF10049">
    <property type="entry name" value="DUF2283"/>
    <property type="match status" value="1"/>
</dbReference>
<evidence type="ECO:0000313" key="1">
    <source>
        <dbReference type="EMBL" id="PZO50918.1"/>
    </source>
</evidence>
<proteinExistence type="predicted"/>
<dbReference type="InterPro" id="IPR019270">
    <property type="entry name" value="DUF2283"/>
</dbReference>
<reference evidence="2" key="1">
    <citation type="submission" date="2018-04" db="EMBL/GenBank/DDBJ databases">
        <authorList>
            <person name="Cornet L."/>
        </authorList>
    </citation>
    <scope>NUCLEOTIDE SEQUENCE [LARGE SCALE GENOMIC DNA]</scope>
</reference>
<comment type="caution">
    <text evidence="1">The sequence shown here is derived from an EMBL/GenBank/DDBJ whole genome shotgun (WGS) entry which is preliminary data.</text>
</comment>
<evidence type="ECO:0008006" key="3">
    <source>
        <dbReference type="Google" id="ProtNLM"/>
    </source>
</evidence>